<dbReference type="GO" id="GO:0005856">
    <property type="term" value="C:cytoskeleton"/>
    <property type="evidence" value="ECO:0007669"/>
    <property type="project" value="InterPro"/>
</dbReference>
<organism evidence="4 5">
    <name type="scientific">Stentor coeruleus</name>
    <dbReference type="NCBI Taxonomy" id="5963"/>
    <lineage>
        <taxon>Eukaryota</taxon>
        <taxon>Sar</taxon>
        <taxon>Alveolata</taxon>
        <taxon>Ciliophora</taxon>
        <taxon>Postciliodesmatophora</taxon>
        <taxon>Heterotrichea</taxon>
        <taxon>Heterotrichida</taxon>
        <taxon>Stentoridae</taxon>
        <taxon>Stentor</taxon>
    </lineage>
</organism>
<dbReference type="PANTHER" id="PTHR31043">
    <property type="entry name" value="NEPHROCYSTIN-4"/>
    <property type="match status" value="1"/>
</dbReference>
<dbReference type="OrthoDB" id="311036at2759"/>
<dbReference type="PANTHER" id="PTHR31043:SF3">
    <property type="entry name" value="NEPHROCYSTIN-4"/>
    <property type="match status" value="1"/>
</dbReference>
<dbReference type="Proteomes" id="UP000187209">
    <property type="component" value="Unassembled WGS sequence"/>
</dbReference>
<protein>
    <recommendedName>
        <fullName evidence="3">NPHP4 Ig-like domain-containing protein</fullName>
    </recommendedName>
</protein>
<evidence type="ECO:0000256" key="1">
    <source>
        <dbReference type="ARBA" id="ARBA00023284"/>
    </source>
</evidence>
<evidence type="ECO:0000256" key="2">
    <source>
        <dbReference type="SAM" id="MobiDB-lite"/>
    </source>
</evidence>
<dbReference type="GO" id="GO:0097730">
    <property type="term" value="C:non-motile cilium"/>
    <property type="evidence" value="ECO:0007669"/>
    <property type="project" value="InterPro"/>
</dbReference>
<evidence type="ECO:0000313" key="4">
    <source>
        <dbReference type="EMBL" id="OMJ77331.1"/>
    </source>
</evidence>
<dbReference type="InterPro" id="IPR058685">
    <property type="entry name" value="Ig_NPHP4_4th"/>
</dbReference>
<dbReference type="Pfam" id="PF10262">
    <property type="entry name" value="Rdx"/>
    <property type="match status" value="1"/>
</dbReference>
<feature type="compositionally biased region" description="Polar residues" evidence="2">
    <location>
        <begin position="165"/>
        <end position="183"/>
    </location>
</feature>
<gene>
    <name evidence="4" type="ORF">SteCoe_23074</name>
</gene>
<dbReference type="InterPro" id="IPR036249">
    <property type="entry name" value="Thioredoxin-like_sf"/>
</dbReference>
<dbReference type="InterPro" id="IPR011893">
    <property type="entry name" value="Selenoprotein_Rdx-typ"/>
</dbReference>
<accession>A0A1R2BKS8</accession>
<evidence type="ECO:0000313" key="5">
    <source>
        <dbReference type="Proteomes" id="UP000187209"/>
    </source>
</evidence>
<comment type="caution">
    <text evidence="4">The sequence shown here is derived from an EMBL/GenBank/DDBJ whole genome shotgun (WGS) entry which is preliminary data.</text>
</comment>
<dbReference type="EMBL" id="MPUH01000580">
    <property type="protein sequence ID" value="OMJ77331.1"/>
    <property type="molecule type" value="Genomic_DNA"/>
</dbReference>
<dbReference type="InterPro" id="IPR029775">
    <property type="entry name" value="NPHP4"/>
</dbReference>
<feature type="compositionally biased region" description="Basic residues" evidence="2">
    <location>
        <begin position="135"/>
        <end position="149"/>
    </location>
</feature>
<dbReference type="GO" id="GO:0090090">
    <property type="term" value="P:negative regulation of canonical Wnt signaling pathway"/>
    <property type="evidence" value="ECO:0007669"/>
    <property type="project" value="InterPro"/>
</dbReference>
<reference evidence="4 5" key="1">
    <citation type="submission" date="2016-11" db="EMBL/GenBank/DDBJ databases">
        <title>The macronuclear genome of Stentor coeruleus: a giant cell with tiny introns.</title>
        <authorList>
            <person name="Slabodnick M."/>
            <person name="Ruby J.G."/>
            <person name="Reiff S.B."/>
            <person name="Swart E.C."/>
            <person name="Gosai S."/>
            <person name="Prabakaran S."/>
            <person name="Witkowska E."/>
            <person name="Larue G.E."/>
            <person name="Fisher S."/>
            <person name="Freeman R.M."/>
            <person name="Gunawardena J."/>
            <person name="Chu W."/>
            <person name="Stover N.A."/>
            <person name="Gregory B.D."/>
            <person name="Nowacki M."/>
            <person name="Derisi J."/>
            <person name="Roy S.W."/>
            <person name="Marshall W.F."/>
            <person name="Sood P."/>
        </authorList>
    </citation>
    <scope>NUCLEOTIDE SEQUENCE [LARGE SCALE GENOMIC DNA]</scope>
    <source>
        <strain evidence="4">WM001</strain>
    </source>
</reference>
<dbReference type="Gene3D" id="3.40.30.10">
    <property type="entry name" value="Glutaredoxin"/>
    <property type="match status" value="1"/>
</dbReference>
<dbReference type="SUPFAM" id="SSF52833">
    <property type="entry name" value="Thioredoxin-like"/>
    <property type="match status" value="1"/>
</dbReference>
<dbReference type="Pfam" id="PF26187">
    <property type="entry name" value="Ig_NPHP4_4th"/>
    <property type="match status" value="1"/>
</dbReference>
<proteinExistence type="predicted"/>
<sequence>MLHIDTDKVFIEHCQSCSSHSWCTKHDESKYLSYYENCKAKILVICPEVQVVSNQIPLAFSKKFTETENSRPWEGKHSFPRIGAFEIYFKDKIIFSKLESGMWPQSTVVANKIREYLDQAKLPPVQREITNTNMLKKRKKAKIKEKKTSKSIEPSSSRNQALRVKSTTPNRRLTDNENLNDANYSKPYREDHSFAVKRNKKENSEDDYSDDFKEDSSGVEKDFEEKNHEEARSVSKVYELSLPSNKLSNKKINYFNKTSASCEFSLHSSDPINMIIKENRVVIGPGQTGKFQLRFPPVSKPKKTEYYLNVDSNNKPWECFKFIIAYE</sequence>
<dbReference type="AlphaFoldDB" id="A0A1R2BKS8"/>
<keyword evidence="5" id="KW-1185">Reference proteome</keyword>
<name>A0A1R2BKS8_9CILI</name>
<keyword evidence="1" id="KW-0676">Redox-active center</keyword>
<evidence type="ECO:0000259" key="3">
    <source>
        <dbReference type="Pfam" id="PF26187"/>
    </source>
</evidence>
<feature type="region of interest" description="Disordered" evidence="2">
    <location>
        <begin position="128"/>
        <end position="230"/>
    </location>
</feature>
<feature type="domain" description="NPHP4 Ig-like" evidence="3">
    <location>
        <begin position="235"/>
        <end position="326"/>
    </location>
</feature>
<feature type="compositionally biased region" description="Basic and acidic residues" evidence="2">
    <location>
        <begin position="210"/>
        <end position="230"/>
    </location>
</feature>